<dbReference type="Proteomes" id="UP001190700">
    <property type="component" value="Unassembled WGS sequence"/>
</dbReference>
<keyword evidence="2" id="KW-0812">Transmembrane</keyword>
<reference evidence="3 4" key="1">
    <citation type="journal article" date="2015" name="Genome Biol. Evol.">
        <title>Comparative Genomics of a Bacterivorous Green Alga Reveals Evolutionary Causalities and Consequences of Phago-Mixotrophic Mode of Nutrition.</title>
        <authorList>
            <person name="Burns J.A."/>
            <person name="Paasch A."/>
            <person name="Narechania A."/>
            <person name="Kim E."/>
        </authorList>
    </citation>
    <scope>NUCLEOTIDE SEQUENCE [LARGE SCALE GENOMIC DNA]</scope>
    <source>
        <strain evidence="3 4">PLY_AMNH</strain>
    </source>
</reference>
<gene>
    <name evidence="3" type="ORF">CYMTET_6490</name>
</gene>
<keyword evidence="2" id="KW-1133">Transmembrane helix</keyword>
<dbReference type="AlphaFoldDB" id="A0AAE0LIC7"/>
<name>A0AAE0LIC7_9CHLO</name>
<protein>
    <submittedName>
        <fullName evidence="3">Uncharacterized protein</fullName>
    </submittedName>
</protein>
<sequence>MKEGLVRGCSWHTEYGITFCNANTYEGECDSYNDDCWVYTDNSERLCCAKSEDDCCNSSSAAVGVAIGILVSIAISLIGCICACCFCCPGCPMHQRRMQAKAQTVHSGAISLPQFGASLTYAQPMTAAPMAHPIGTAPLSQQAVYAGVQPATTQPPGQSIAGRAASPTPQGAKLPRQIAGRAASHTSQGAKLPRQIAGRAASHTSQGAKLPRQIAGRAASLTSQGAKLPRQIAGCAASPMPQGLAILAYITSLVALRC</sequence>
<evidence type="ECO:0000313" key="3">
    <source>
        <dbReference type="EMBL" id="KAK3285920.1"/>
    </source>
</evidence>
<accession>A0AAE0LIC7</accession>
<dbReference type="EMBL" id="LGRX02001567">
    <property type="protein sequence ID" value="KAK3285920.1"/>
    <property type="molecule type" value="Genomic_DNA"/>
</dbReference>
<proteinExistence type="predicted"/>
<organism evidence="3 4">
    <name type="scientific">Cymbomonas tetramitiformis</name>
    <dbReference type="NCBI Taxonomy" id="36881"/>
    <lineage>
        <taxon>Eukaryota</taxon>
        <taxon>Viridiplantae</taxon>
        <taxon>Chlorophyta</taxon>
        <taxon>Pyramimonadophyceae</taxon>
        <taxon>Pyramimonadales</taxon>
        <taxon>Pyramimonadaceae</taxon>
        <taxon>Cymbomonas</taxon>
    </lineage>
</organism>
<keyword evidence="4" id="KW-1185">Reference proteome</keyword>
<feature type="region of interest" description="Disordered" evidence="1">
    <location>
        <begin position="152"/>
        <end position="172"/>
    </location>
</feature>
<evidence type="ECO:0000256" key="1">
    <source>
        <dbReference type="SAM" id="MobiDB-lite"/>
    </source>
</evidence>
<evidence type="ECO:0000256" key="2">
    <source>
        <dbReference type="SAM" id="Phobius"/>
    </source>
</evidence>
<feature type="transmembrane region" description="Helical" evidence="2">
    <location>
        <begin position="61"/>
        <end position="88"/>
    </location>
</feature>
<comment type="caution">
    <text evidence="3">The sequence shown here is derived from an EMBL/GenBank/DDBJ whole genome shotgun (WGS) entry which is preliminary data.</text>
</comment>
<keyword evidence="2" id="KW-0472">Membrane</keyword>
<evidence type="ECO:0000313" key="4">
    <source>
        <dbReference type="Proteomes" id="UP001190700"/>
    </source>
</evidence>